<name>A0A1I5ET35_9ACTN</name>
<gene>
    <name evidence="2" type="ORF">SAMN04489713_104273</name>
</gene>
<dbReference type="AlphaFoldDB" id="A0A1I5ET35"/>
<evidence type="ECO:0000313" key="3">
    <source>
        <dbReference type="Proteomes" id="UP000183413"/>
    </source>
</evidence>
<proteinExistence type="predicted"/>
<protein>
    <submittedName>
        <fullName evidence="2">Uncharacterized protein</fullName>
    </submittedName>
</protein>
<sequence length="97" mass="10524">MTTNKNAPGGETGGADEQAGGRVVESSVQRYPAAFASLYAPSGNRTMWWFTMRCPHCGHGHFGRLRSRDALDGVRRAGCGRLVWVVVARTYPAEAAR</sequence>
<keyword evidence="3" id="KW-1185">Reference proteome</keyword>
<accession>A0A1I5ET35</accession>
<organism evidence="2 3">
    <name type="scientific">Actinomadura madurae</name>
    <dbReference type="NCBI Taxonomy" id="1993"/>
    <lineage>
        <taxon>Bacteria</taxon>
        <taxon>Bacillati</taxon>
        <taxon>Actinomycetota</taxon>
        <taxon>Actinomycetes</taxon>
        <taxon>Streptosporangiales</taxon>
        <taxon>Thermomonosporaceae</taxon>
        <taxon>Actinomadura</taxon>
    </lineage>
</organism>
<dbReference type="InParanoid" id="A0A1I5ET35"/>
<feature type="region of interest" description="Disordered" evidence="1">
    <location>
        <begin position="1"/>
        <end position="23"/>
    </location>
</feature>
<dbReference type="STRING" id="1993.SAMN04489713_104273"/>
<reference evidence="2 3" key="1">
    <citation type="submission" date="2016-10" db="EMBL/GenBank/DDBJ databases">
        <authorList>
            <person name="de Groot N.N."/>
        </authorList>
    </citation>
    <scope>NUCLEOTIDE SEQUENCE [LARGE SCALE GENOMIC DNA]</scope>
    <source>
        <strain evidence="2 3">DSM 43067</strain>
    </source>
</reference>
<dbReference type="RefSeq" id="WP_075021096.1">
    <property type="nucleotide sequence ID" value="NZ_FOVH01000004.1"/>
</dbReference>
<evidence type="ECO:0000313" key="2">
    <source>
        <dbReference type="EMBL" id="SFO14688.1"/>
    </source>
</evidence>
<evidence type="ECO:0000256" key="1">
    <source>
        <dbReference type="SAM" id="MobiDB-lite"/>
    </source>
</evidence>
<dbReference type="Proteomes" id="UP000183413">
    <property type="component" value="Unassembled WGS sequence"/>
</dbReference>
<dbReference type="EMBL" id="FOVH01000004">
    <property type="protein sequence ID" value="SFO14688.1"/>
    <property type="molecule type" value="Genomic_DNA"/>
</dbReference>